<evidence type="ECO:0008006" key="4">
    <source>
        <dbReference type="Google" id="ProtNLM"/>
    </source>
</evidence>
<feature type="transmembrane region" description="Helical" evidence="1">
    <location>
        <begin position="21"/>
        <end position="45"/>
    </location>
</feature>
<dbReference type="OrthoDB" id="9812349at2"/>
<keyword evidence="3" id="KW-1185">Reference proteome</keyword>
<keyword evidence="1" id="KW-0472">Membrane</keyword>
<dbReference type="EMBL" id="PDNZ01000001">
    <property type="protein sequence ID" value="PWW83169.1"/>
    <property type="molecule type" value="Genomic_DNA"/>
</dbReference>
<comment type="caution">
    <text evidence="2">The sequence shown here is derived from an EMBL/GenBank/DDBJ whole genome shotgun (WGS) entry which is preliminary data.</text>
</comment>
<gene>
    <name evidence="2" type="ORF">CR164_01005</name>
</gene>
<proteinExistence type="predicted"/>
<dbReference type="RefSeq" id="WP_110022051.1">
    <property type="nucleotide sequence ID" value="NZ_PDNZ01000001.1"/>
</dbReference>
<evidence type="ECO:0000256" key="1">
    <source>
        <dbReference type="SAM" id="Phobius"/>
    </source>
</evidence>
<sequence length="108" mass="11705">MELEITWGRVIRVWWAYLWRNLVAILVATILGAIVGGVMGAILYMSGVTSVETLQLVITPISIAIGLVISLFPIKMILGKDFGEFRLVLVENGSTTETKSGELGGVVQ</sequence>
<keyword evidence="1" id="KW-0812">Transmembrane</keyword>
<reference evidence="3" key="1">
    <citation type="submission" date="2017-10" db="EMBL/GenBank/DDBJ databases">
        <authorList>
            <person name="Gaisin V.A."/>
            <person name="Rysina M.S."/>
            <person name="Grouzdev D.S."/>
        </authorList>
    </citation>
    <scope>NUCLEOTIDE SEQUENCE [LARGE SCALE GENOMIC DNA]</scope>
    <source>
        <strain evidence="3">V1</strain>
    </source>
</reference>
<dbReference type="AlphaFoldDB" id="A0A317T8T9"/>
<evidence type="ECO:0000313" key="2">
    <source>
        <dbReference type="EMBL" id="PWW83169.1"/>
    </source>
</evidence>
<accession>A0A317T8T9</accession>
<feature type="transmembrane region" description="Helical" evidence="1">
    <location>
        <begin position="57"/>
        <end position="78"/>
    </location>
</feature>
<protein>
    <recommendedName>
        <fullName evidence="4">ABC transporter permease</fullName>
    </recommendedName>
</protein>
<organism evidence="2 3">
    <name type="scientific">Prosthecochloris marina</name>
    <dbReference type="NCBI Taxonomy" id="2017681"/>
    <lineage>
        <taxon>Bacteria</taxon>
        <taxon>Pseudomonadati</taxon>
        <taxon>Chlorobiota</taxon>
        <taxon>Chlorobiia</taxon>
        <taxon>Chlorobiales</taxon>
        <taxon>Chlorobiaceae</taxon>
        <taxon>Prosthecochloris</taxon>
    </lineage>
</organism>
<dbReference type="Proteomes" id="UP000246278">
    <property type="component" value="Unassembled WGS sequence"/>
</dbReference>
<keyword evidence="1" id="KW-1133">Transmembrane helix</keyword>
<name>A0A317T8T9_9CHLB</name>
<evidence type="ECO:0000313" key="3">
    <source>
        <dbReference type="Proteomes" id="UP000246278"/>
    </source>
</evidence>